<dbReference type="EMBL" id="CAUYUJ010017616">
    <property type="protein sequence ID" value="CAK0876326.1"/>
    <property type="molecule type" value="Genomic_DNA"/>
</dbReference>
<name>A0ABN9VS92_9DINO</name>
<feature type="transmembrane region" description="Helical" evidence="1">
    <location>
        <begin position="89"/>
        <end position="109"/>
    </location>
</feature>
<comment type="caution">
    <text evidence="2">The sequence shown here is derived from an EMBL/GenBank/DDBJ whole genome shotgun (WGS) entry which is preliminary data.</text>
</comment>
<keyword evidence="1" id="KW-0812">Transmembrane</keyword>
<evidence type="ECO:0008006" key="4">
    <source>
        <dbReference type="Google" id="ProtNLM"/>
    </source>
</evidence>
<accession>A0ABN9VS92</accession>
<dbReference type="Proteomes" id="UP001189429">
    <property type="component" value="Unassembled WGS sequence"/>
</dbReference>
<evidence type="ECO:0000313" key="2">
    <source>
        <dbReference type="EMBL" id="CAK0876326.1"/>
    </source>
</evidence>
<organism evidence="2 3">
    <name type="scientific">Prorocentrum cordatum</name>
    <dbReference type="NCBI Taxonomy" id="2364126"/>
    <lineage>
        <taxon>Eukaryota</taxon>
        <taxon>Sar</taxon>
        <taxon>Alveolata</taxon>
        <taxon>Dinophyceae</taxon>
        <taxon>Prorocentrales</taxon>
        <taxon>Prorocentraceae</taxon>
        <taxon>Prorocentrum</taxon>
    </lineage>
</organism>
<keyword evidence="3" id="KW-1185">Reference proteome</keyword>
<sequence length="159" mass="18220">MRREQECQMLPWRSRGKLIQRSRRRPGATPLGAQCSIEVWYAVTLARVCLPFAYLADTCGDRFAARFPVGRLLAANVELASDPPAFCRVFMLALCVLSGLTLYGIVFYLCCFTSKLHARDIEAERQHRIMAARLKTDFEAAYDEHHRAMTDESRQNLEF</sequence>
<evidence type="ECO:0000256" key="1">
    <source>
        <dbReference type="SAM" id="Phobius"/>
    </source>
</evidence>
<keyword evidence="1" id="KW-0472">Membrane</keyword>
<gene>
    <name evidence="2" type="ORF">PCOR1329_LOCUS60748</name>
</gene>
<proteinExistence type="predicted"/>
<protein>
    <recommendedName>
        <fullName evidence="4">Protein S-acyltransferase</fullName>
    </recommendedName>
</protein>
<keyword evidence="1" id="KW-1133">Transmembrane helix</keyword>
<reference evidence="2" key="1">
    <citation type="submission" date="2023-10" db="EMBL/GenBank/DDBJ databases">
        <authorList>
            <person name="Chen Y."/>
            <person name="Shah S."/>
            <person name="Dougan E. K."/>
            <person name="Thang M."/>
            <person name="Chan C."/>
        </authorList>
    </citation>
    <scope>NUCLEOTIDE SEQUENCE [LARGE SCALE GENOMIC DNA]</scope>
</reference>
<evidence type="ECO:0000313" key="3">
    <source>
        <dbReference type="Proteomes" id="UP001189429"/>
    </source>
</evidence>